<accession>A0A553IHA0</accession>
<evidence type="ECO:0000313" key="9">
    <source>
        <dbReference type="EMBL" id="TRX99573.1"/>
    </source>
</evidence>
<dbReference type="EMBL" id="VKID01000001">
    <property type="protein sequence ID" value="TRX99573.1"/>
    <property type="molecule type" value="Genomic_DNA"/>
</dbReference>
<comment type="caution">
    <text evidence="9">The sequence shown here is derived from an EMBL/GenBank/DDBJ whole genome shotgun (WGS) entry which is preliminary data.</text>
</comment>
<evidence type="ECO:0000256" key="3">
    <source>
        <dbReference type="ARBA" id="ARBA00022475"/>
    </source>
</evidence>
<dbReference type="InterPro" id="IPR051322">
    <property type="entry name" value="AA_ABC_Transporter_Permease"/>
</dbReference>
<reference evidence="9 10" key="1">
    <citation type="submission" date="2019-07" db="EMBL/GenBank/DDBJ databases">
        <title>Genome sequence of Acholeplasma laidlawii strain with increased resistance to erythromycin.</title>
        <authorList>
            <person name="Medvedeva E.S."/>
            <person name="Baranova N.B."/>
            <person name="Siniagina M.N."/>
            <person name="Mouzykantov A."/>
            <person name="Chernova O.A."/>
            <person name="Chernov V.M."/>
        </authorList>
    </citation>
    <scope>NUCLEOTIDE SEQUENCE [LARGE SCALE GENOMIC DNA]</scope>
    <source>
        <strain evidence="9 10">PG8REry</strain>
    </source>
</reference>
<dbReference type="GO" id="GO:0005886">
    <property type="term" value="C:plasma membrane"/>
    <property type="evidence" value="ECO:0007669"/>
    <property type="project" value="UniProtKB-SubCell"/>
</dbReference>
<dbReference type="SUPFAM" id="SSF161098">
    <property type="entry name" value="MetI-like"/>
    <property type="match status" value="1"/>
</dbReference>
<organism evidence="9 10">
    <name type="scientific">Acholeplasma laidlawii</name>
    <dbReference type="NCBI Taxonomy" id="2148"/>
    <lineage>
        <taxon>Bacteria</taxon>
        <taxon>Bacillati</taxon>
        <taxon>Mycoplasmatota</taxon>
        <taxon>Mollicutes</taxon>
        <taxon>Acholeplasmatales</taxon>
        <taxon>Acholeplasmataceae</taxon>
        <taxon>Acholeplasma</taxon>
    </lineage>
</organism>
<dbReference type="GO" id="GO:0048473">
    <property type="term" value="P:D-methionine transmembrane transport"/>
    <property type="evidence" value="ECO:0007669"/>
    <property type="project" value="TreeGrafter"/>
</dbReference>
<comment type="subcellular location">
    <subcellularLocation>
        <location evidence="1 7">Cell membrane</location>
        <topology evidence="1 7">Multi-pass membrane protein</topology>
    </subcellularLocation>
</comment>
<dbReference type="AlphaFoldDB" id="A0A553IHA0"/>
<feature type="transmembrane region" description="Helical" evidence="7">
    <location>
        <begin position="20"/>
        <end position="44"/>
    </location>
</feature>
<feature type="domain" description="ABC transmembrane type-1" evidence="8">
    <location>
        <begin position="17"/>
        <end position="212"/>
    </location>
</feature>
<dbReference type="PROSITE" id="PS50928">
    <property type="entry name" value="ABC_TM1"/>
    <property type="match status" value="1"/>
</dbReference>
<dbReference type="Pfam" id="PF00528">
    <property type="entry name" value="BPD_transp_1"/>
    <property type="match status" value="1"/>
</dbReference>
<comment type="similarity">
    <text evidence="7">Belongs to the binding-protein-dependent transport system permease family.</text>
</comment>
<evidence type="ECO:0000256" key="4">
    <source>
        <dbReference type="ARBA" id="ARBA00022692"/>
    </source>
</evidence>
<feature type="transmembrane region" description="Helical" evidence="7">
    <location>
        <begin position="56"/>
        <end position="80"/>
    </location>
</feature>
<protein>
    <submittedName>
        <fullName evidence="9">ABC transporter permease subunit</fullName>
    </submittedName>
</protein>
<keyword evidence="6 7" id="KW-0472">Membrane</keyword>
<dbReference type="CDD" id="cd06261">
    <property type="entry name" value="TM_PBP2"/>
    <property type="match status" value="1"/>
</dbReference>
<feature type="transmembrane region" description="Helical" evidence="7">
    <location>
        <begin position="86"/>
        <end position="112"/>
    </location>
</feature>
<dbReference type="PANTHER" id="PTHR30450:SF1">
    <property type="entry name" value="D-METHIONINE TRANSPORT SYSTEM PERMEASE PROTEIN METI-RELATED"/>
    <property type="match status" value="1"/>
</dbReference>
<feature type="transmembrane region" description="Helical" evidence="7">
    <location>
        <begin position="192"/>
        <end position="216"/>
    </location>
</feature>
<dbReference type="InterPro" id="IPR035906">
    <property type="entry name" value="MetI-like_sf"/>
</dbReference>
<keyword evidence="3" id="KW-1003">Cell membrane</keyword>
<evidence type="ECO:0000256" key="5">
    <source>
        <dbReference type="ARBA" id="ARBA00022989"/>
    </source>
</evidence>
<evidence type="ECO:0000259" key="8">
    <source>
        <dbReference type="PROSITE" id="PS50928"/>
    </source>
</evidence>
<keyword evidence="5 7" id="KW-1133">Transmembrane helix</keyword>
<evidence type="ECO:0000256" key="2">
    <source>
        <dbReference type="ARBA" id="ARBA00022448"/>
    </source>
</evidence>
<sequence>MIMFISQIDQLKLIDAALETFNLLLVSTLISLPIGTLLGMMFALYEKKVFHQFKSLVHILSILVSIIRSIPFVLLMVIIIPTSFDLFGTSIGFIPSIMALSLIGIATLARLVEQAIIDMNPMIIDIAHTMGASKYQLFKEFIFVEARSSIILAFTSFLVSLLAYSSVVYIIGGGGLGYTAIQIGYYSPVGKTLMWASTIIMILIVQVVQLLGNILANYLNKKKRGH</sequence>
<proteinExistence type="inferred from homology"/>
<dbReference type="InterPro" id="IPR000515">
    <property type="entry name" value="MetI-like"/>
</dbReference>
<dbReference type="Gene3D" id="1.10.3720.10">
    <property type="entry name" value="MetI-like"/>
    <property type="match status" value="1"/>
</dbReference>
<feature type="transmembrane region" description="Helical" evidence="7">
    <location>
        <begin position="150"/>
        <end position="172"/>
    </location>
</feature>
<dbReference type="Proteomes" id="UP000315938">
    <property type="component" value="Unassembled WGS sequence"/>
</dbReference>
<keyword evidence="2 7" id="KW-0813">Transport</keyword>
<keyword evidence="4 7" id="KW-0812">Transmembrane</keyword>
<evidence type="ECO:0000256" key="6">
    <source>
        <dbReference type="ARBA" id="ARBA00023136"/>
    </source>
</evidence>
<evidence type="ECO:0000313" key="10">
    <source>
        <dbReference type="Proteomes" id="UP000315938"/>
    </source>
</evidence>
<name>A0A553IHA0_ACHLA</name>
<dbReference type="PANTHER" id="PTHR30450">
    <property type="entry name" value="ABC TRANSPORTER PERMEASE"/>
    <property type="match status" value="1"/>
</dbReference>
<gene>
    <name evidence="9" type="ORF">FNV44_00600</name>
</gene>
<evidence type="ECO:0000256" key="7">
    <source>
        <dbReference type="RuleBase" id="RU363032"/>
    </source>
</evidence>
<dbReference type="RefSeq" id="WP_082888797.1">
    <property type="nucleotide sequence ID" value="NZ_CP103951.1"/>
</dbReference>
<evidence type="ECO:0000256" key="1">
    <source>
        <dbReference type="ARBA" id="ARBA00004651"/>
    </source>
</evidence>